<comment type="subcellular location">
    <subcellularLocation>
        <location evidence="1">Cell membrane</location>
        <topology evidence="1">Multi-pass membrane protein</topology>
    </subcellularLocation>
</comment>
<proteinExistence type="predicted"/>
<dbReference type="SUPFAM" id="SSF103473">
    <property type="entry name" value="MFS general substrate transporter"/>
    <property type="match status" value="1"/>
</dbReference>
<feature type="transmembrane region" description="Helical" evidence="5">
    <location>
        <begin position="151"/>
        <end position="177"/>
    </location>
</feature>
<dbReference type="InterPro" id="IPR011701">
    <property type="entry name" value="MFS"/>
</dbReference>
<dbReference type="Proteomes" id="UP001552427">
    <property type="component" value="Unassembled WGS sequence"/>
</dbReference>
<protein>
    <submittedName>
        <fullName evidence="7">MFS transporter</fullName>
    </submittedName>
</protein>
<name>A0ABV3GX62_9ACTN</name>
<evidence type="ECO:0000256" key="5">
    <source>
        <dbReference type="SAM" id="Phobius"/>
    </source>
</evidence>
<evidence type="ECO:0000256" key="1">
    <source>
        <dbReference type="ARBA" id="ARBA00004651"/>
    </source>
</evidence>
<evidence type="ECO:0000313" key="8">
    <source>
        <dbReference type="Proteomes" id="UP001552427"/>
    </source>
</evidence>
<feature type="transmembrane region" description="Helical" evidence="5">
    <location>
        <begin position="117"/>
        <end position="139"/>
    </location>
</feature>
<accession>A0ABV3GX62</accession>
<dbReference type="PROSITE" id="PS50850">
    <property type="entry name" value="MFS"/>
    <property type="match status" value="1"/>
</dbReference>
<dbReference type="CDD" id="cd06174">
    <property type="entry name" value="MFS"/>
    <property type="match status" value="1"/>
</dbReference>
<evidence type="ECO:0000256" key="4">
    <source>
        <dbReference type="ARBA" id="ARBA00023136"/>
    </source>
</evidence>
<keyword evidence="8" id="KW-1185">Reference proteome</keyword>
<evidence type="ECO:0000259" key="6">
    <source>
        <dbReference type="PROSITE" id="PS50850"/>
    </source>
</evidence>
<feature type="domain" description="Major facilitator superfamily (MFS) profile" evidence="6">
    <location>
        <begin position="27"/>
        <end position="433"/>
    </location>
</feature>
<keyword evidence="4 5" id="KW-0472">Membrane</keyword>
<keyword evidence="3 5" id="KW-1133">Transmembrane helix</keyword>
<feature type="transmembrane region" description="Helical" evidence="5">
    <location>
        <begin position="312"/>
        <end position="331"/>
    </location>
</feature>
<comment type="caution">
    <text evidence="7">The sequence shown here is derived from an EMBL/GenBank/DDBJ whole genome shotgun (WGS) entry which is preliminary data.</text>
</comment>
<dbReference type="Pfam" id="PF07690">
    <property type="entry name" value="MFS_1"/>
    <property type="match status" value="1"/>
</dbReference>
<evidence type="ECO:0000256" key="2">
    <source>
        <dbReference type="ARBA" id="ARBA00022692"/>
    </source>
</evidence>
<feature type="transmembrane region" description="Helical" evidence="5">
    <location>
        <begin position="378"/>
        <end position="399"/>
    </location>
</feature>
<keyword evidence="2 5" id="KW-0812">Transmembrane</keyword>
<dbReference type="InterPro" id="IPR020846">
    <property type="entry name" value="MFS_dom"/>
</dbReference>
<dbReference type="Gene3D" id="1.20.1250.20">
    <property type="entry name" value="MFS general substrate transporter like domains"/>
    <property type="match status" value="1"/>
</dbReference>
<dbReference type="EMBL" id="JBFARM010000001">
    <property type="protein sequence ID" value="MEV4284530.1"/>
    <property type="molecule type" value="Genomic_DNA"/>
</dbReference>
<organism evidence="7 8">
    <name type="scientific">Nonomuraea bangladeshensis</name>
    <dbReference type="NCBI Taxonomy" id="404385"/>
    <lineage>
        <taxon>Bacteria</taxon>
        <taxon>Bacillati</taxon>
        <taxon>Actinomycetota</taxon>
        <taxon>Actinomycetes</taxon>
        <taxon>Streptosporangiales</taxon>
        <taxon>Streptosporangiaceae</taxon>
        <taxon>Nonomuraea</taxon>
    </lineage>
</organism>
<feature type="transmembrane region" description="Helical" evidence="5">
    <location>
        <begin position="62"/>
        <end position="84"/>
    </location>
</feature>
<feature type="transmembrane region" description="Helical" evidence="5">
    <location>
        <begin position="183"/>
        <end position="201"/>
    </location>
</feature>
<dbReference type="PANTHER" id="PTHR23518:SF2">
    <property type="entry name" value="MAJOR FACILITATOR SUPERFAMILY TRANSPORTER"/>
    <property type="match status" value="1"/>
</dbReference>
<dbReference type="PANTHER" id="PTHR23518">
    <property type="entry name" value="C-METHYLTRANSFERASE"/>
    <property type="match status" value="1"/>
</dbReference>
<evidence type="ECO:0000313" key="7">
    <source>
        <dbReference type="EMBL" id="MEV4284530.1"/>
    </source>
</evidence>
<gene>
    <name evidence="7" type="ORF">AB0K40_03400</name>
</gene>
<feature type="transmembrane region" description="Helical" evidence="5">
    <location>
        <begin position="337"/>
        <end position="358"/>
    </location>
</feature>
<dbReference type="InterPro" id="IPR036259">
    <property type="entry name" value="MFS_trans_sf"/>
</dbReference>
<feature type="transmembrane region" description="Helical" evidence="5">
    <location>
        <begin position="91"/>
        <end position="111"/>
    </location>
</feature>
<sequence>MKPFRVRHKPFYVRELSVYPVGRRRIFLLSIAVLASLVANFETTIATILPLLMQDLDMSLTVYGQIAALSVLVGGLSAGFGGILSDRWGRVTILVPTLTITAACNFLLATVDSVAGLFWVRCLMLFIEGAGITITASLVRDFSPRMGRAQAFAFWTWGPVGASFLASAIAGFTLPLFGNSWRSQAIIMGAVSLSLCAVIIWKIAEPSAALRAEVMHHEAQARTQAEEGNPAYRARLAELFRHPHLWAHVLGNTGWQVLYWTFAIFGQTILSGGLGMDPAAANRVVALGIVLNAVAVVVVGRLSDRLQLRKPFIAAGTVLTVAALGYFIALIGPGVPAGQVTAVYALLYLFMGIAYVPWMANFSENAEDVESRLQGSALGIWGMVVRVMIVALLVVSPMVVEASGWQTWLGVALAGQVVFLASMAAFKGRWRARRPVDVPAVPSP</sequence>
<feature type="transmembrane region" description="Helical" evidence="5">
    <location>
        <begin position="280"/>
        <end position="300"/>
    </location>
</feature>
<evidence type="ECO:0000256" key="3">
    <source>
        <dbReference type="ARBA" id="ARBA00022989"/>
    </source>
</evidence>
<dbReference type="RefSeq" id="WP_364444930.1">
    <property type="nucleotide sequence ID" value="NZ_JBFARM010000001.1"/>
</dbReference>
<feature type="transmembrane region" description="Helical" evidence="5">
    <location>
        <begin position="26"/>
        <end position="50"/>
    </location>
</feature>
<reference evidence="7 8" key="1">
    <citation type="submission" date="2024-06" db="EMBL/GenBank/DDBJ databases">
        <title>The Natural Products Discovery Center: Release of the First 8490 Sequenced Strains for Exploring Actinobacteria Biosynthetic Diversity.</title>
        <authorList>
            <person name="Kalkreuter E."/>
            <person name="Kautsar S.A."/>
            <person name="Yang D."/>
            <person name="Bader C.D."/>
            <person name="Teijaro C.N."/>
            <person name="Fluegel L."/>
            <person name="Davis C.M."/>
            <person name="Simpson J.R."/>
            <person name="Lauterbach L."/>
            <person name="Steele A.D."/>
            <person name="Gui C."/>
            <person name="Meng S."/>
            <person name="Li G."/>
            <person name="Viehrig K."/>
            <person name="Ye F."/>
            <person name="Su P."/>
            <person name="Kiefer A.F."/>
            <person name="Nichols A."/>
            <person name="Cepeda A.J."/>
            <person name="Yan W."/>
            <person name="Fan B."/>
            <person name="Jiang Y."/>
            <person name="Adhikari A."/>
            <person name="Zheng C.-J."/>
            <person name="Schuster L."/>
            <person name="Cowan T.M."/>
            <person name="Smanski M.J."/>
            <person name="Chevrette M.G."/>
            <person name="De Carvalho L.P.S."/>
            <person name="Shen B."/>
        </authorList>
    </citation>
    <scope>NUCLEOTIDE SEQUENCE [LARGE SCALE GENOMIC DNA]</scope>
    <source>
        <strain evidence="7 8">NPDC049574</strain>
    </source>
</reference>
<feature type="transmembrane region" description="Helical" evidence="5">
    <location>
        <begin position="405"/>
        <end position="426"/>
    </location>
</feature>